<evidence type="ECO:0000256" key="1">
    <source>
        <dbReference type="ARBA" id="ARBA00005536"/>
    </source>
</evidence>
<name>A0A1S2XT01_CICAR</name>
<evidence type="ECO:0000313" key="3">
    <source>
        <dbReference type="RefSeq" id="XP_004494080.1"/>
    </source>
</evidence>
<dbReference type="InterPro" id="IPR042277">
    <property type="entry name" value="IST1-like"/>
</dbReference>
<reference evidence="2" key="1">
    <citation type="journal article" date="2013" name="Nat. Biotechnol.">
        <title>Draft genome sequence of chickpea (Cicer arietinum) provides a resource for trait improvement.</title>
        <authorList>
            <person name="Varshney R.K."/>
            <person name="Song C."/>
            <person name="Saxena R.K."/>
            <person name="Azam S."/>
            <person name="Yu S."/>
            <person name="Sharpe A.G."/>
            <person name="Cannon S."/>
            <person name="Baek J."/>
            <person name="Rosen B.D."/>
            <person name="Tar'an B."/>
            <person name="Millan T."/>
            <person name="Zhang X."/>
            <person name="Ramsay L.D."/>
            <person name="Iwata A."/>
            <person name="Wang Y."/>
            <person name="Nelson W."/>
            <person name="Farmer A.D."/>
            <person name="Gaur P.M."/>
            <person name="Soderlund C."/>
            <person name="Penmetsa R.V."/>
            <person name="Xu C."/>
            <person name="Bharti A.K."/>
            <person name="He W."/>
            <person name="Winter P."/>
            <person name="Zhao S."/>
            <person name="Hane J.K."/>
            <person name="Carrasquilla-Garcia N."/>
            <person name="Condie J.A."/>
            <person name="Upadhyaya H.D."/>
            <person name="Luo M.C."/>
            <person name="Thudi M."/>
            <person name="Gowda C.L."/>
            <person name="Singh N.P."/>
            <person name="Lichtenzveig J."/>
            <person name="Gali K.K."/>
            <person name="Rubio J."/>
            <person name="Nadarajan N."/>
            <person name="Dolezel J."/>
            <person name="Bansal K.C."/>
            <person name="Xu X."/>
            <person name="Edwards D."/>
            <person name="Zhang G."/>
            <person name="Kahl G."/>
            <person name="Gil J."/>
            <person name="Singh K.B."/>
            <person name="Datta S.K."/>
            <person name="Jackson S.A."/>
            <person name="Wang J."/>
            <person name="Cook D.R."/>
        </authorList>
    </citation>
    <scope>NUCLEOTIDE SEQUENCE [LARGE SCALE GENOMIC DNA]</scope>
    <source>
        <strain evidence="2">cv. CDC Frontier</strain>
    </source>
</reference>
<protein>
    <submittedName>
        <fullName evidence="3">Uncharacterized protein LOC101507056 isoform X1</fullName>
    </submittedName>
</protein>
<accession>A0A1S2XT01</accession>
<dbReference type="OrthoDB" id="29853at2759"/>
<dbReference type="GeneID" id="101507056"/>
<dbReference type="STRING" id="3827.A0A1S2XT01"/>
<comment type="similarity">
    <text evidence="1">Belongs to the IST1 family.</text>
</comment>
<dbReference type="PaxDb" id="3827-XP_004494080.1"/>
<dbReference type="GO" id="GO:0015031">
    <property type="term" value="P:protein transport"/>
    <property type="evidence" value="ECO:0007669"/>
    <property type="project" value="InterPro"/>
</dbReference>
<gene>
    <name evidence="3" type="primary">LOC101507056</name>
</gene>
<dbReference type="PANTHER" id="PTHR12161">
    <property type="entry name" value="IST1 FAMILY MEMBER"/>
    <property type="match status" value="1"/>
</dbReference>
<dbReference type="Gene3D" id="1.20.1260.60">
    <property type="entry name" value="Vacuolar protein sorting-associated protein Ist1"/>
    <property type="match status" value="1"/>
</dbReference>
<organism evidence="2 3">
    <name type="scientific">Cicer arietinum</name>
    <name type="common">Chickpea</name>
    <name type="synonym">Garbanzo</name>
    <dbReference type="NCBI Taxonomy" id="3827"/>
    <lineage>
        <taxon>Eukaryota</taxon>
        <taxon>Viridiplantae</taxon>
        <taxon>Streptophyta</taxon>
        <taxon>Embryophyta</taxon>
        <taxon>Tracheophyta</taxon>
        <taxon>Spermatophyta</taxon>
        <taxon>Magnoliopsida</taxon>
        <taxon>eudicotyledons</taxon>
        <taxon>Gunneridae</taxon>
        <taxon>Pentapetalae</taxon>
        <taxon>rosids</taxon>
        <taxon>fabids</taxon>
        <taxon>Fabales</taxon>
        <taxon>Fabaceae</taxon>
        <taxon>Papilionoideae</taxon>
        <taxon>50 kb inversion clade</taxon>
        <taxon>NPAAA clade</taxon>
        <taxon>Hologalegina</taxon>
        <taxon>IRL clade</taxon>
        <taxon>Cicereae</taxon>
        <taxon>Cicer</taxon>
    </lineage>
</organism>
<dbReference type="InterPro" id="IPR005061">
    <property type="entry name" value="Ist1"/>
</dbReference>
<evidence type="ECO:0000313" key="2">
    <source>
        <dbReference type="Proteomes" id="UP000087171"/>
    </source>
</evidence>
<dbReference type="KEGG" id="cam:101507056"/>
<reference evidence="3" key="2">
    <citation type="submission" date="2025-08" db="UniProtKB">
        <authorList>
            <consortium name="RefSeq"/>
        </authorList>
    </citation>
    <scope>IDENTIFICATION</scope>
    <source>
        <tissue evidence="3">Etiolated seedlings</tissue>
    </source>
</reference>
<keyword evidence="2" id="KW-1185">Reference proteome</keyword>
<sequence length="123" mass="13809">MTVAATATARTKRIFKLTLSLLGLGFNSSKCKTAAKMAVARIKLLRNKREVVVRQMRRDIALLLQSGQDATARIRNIASLVKTFVDPSKQHHYNSKSPQGYVASNQLWTHHHTTMNECMIMNA</sequence>
<proteinExistence type="inferred from homology"/>
<dbReference type="PANTHER" id="PTHR12161:SF55">
    <property type="entry name" value="REGULATOR OF VPS4 ACTIVITY IN THE MVB PATHWAY PROTEIN"/>
    <property type="match status" value="1"/>
</dbReference>
<dbReference type="AlphaFoldDB" id="A0A1S2XT01"/>
<dbReference type="Proteomes" id="UP000087171">
    <property type="component" value="Chromosome Ca3"/>
</dbReference>
<dbReference type="eggNOG" id="KOG2027">
    <property type="taxonomic scope" value="Eukaryota"/>
</dbReference>
<dbReference type="Pfam" id="PF03398">
    <property type="entry name" value="Ist1"/>
    <property type="match status" value="1"/>
</dbReference>
<dbReference type="RefSeq" id="XP_004494080.1">
    <property type="nucleotide sequence ID" value="XM_004494023.3"/>
</dbReference>